<sequence length="108" mass="12362">MGTPYPSSNLVQFFPKPAVLLPTELMVVLYVTIFRLIGYKSWEWLAIEVKVERGCVARCVHWLKTSTRWCPRRPRAPPPHSTSESSPSSPLLHHPRHHRSASDRLAHA</sequence>
<keyword evidence="2" id="KW-0812">Transmembrane</keyword>
<organism evidence="3 4">
    <name type="scientific">Oryza sativa subsp. japonica</name>
    <name type="common">Rice</name>
    <dbReference type="NCBI Taxonomy" id="39947"/>
    <lineage>
        <taxon>Eukaryota</taxon>
        <taxon>Viridiplantae</taxon>
        <taxon>Streptophyta</taxon>
        <taxon>Embryophyta</taxon>
        <taxon>Tracheophyta</taxon>
        <taxon>Spermatophyta</taxon>
        <taxon>Magnoliopsida</taxon>
        <taxon>Liliopsida</taxon>
        <taxon>Poales</taxon>
        <taxon>Poaceae</taxon>
        <taxon>BOP clade</taxon>
        <taxon>Oryzoideae</taxon>
        <taxon>Oryzeae</taxon>
        <taxon>Oryzinae</taxon>
        <taxon>Oryza</taxon>
        <taxon>Oryza sativa</taxon>
    </lineage>
</organism>
<dbReference type="Proteomes" id="UP000000763">
    <property type="component" value="Chromosome 6"/>
</dbReference>
<name>Q69TU3_ORYSJ</name>
<evidence type="ECO:0000256" key="2">
    <source>
        <dbReference type="SAM" id="Phobius"/>
    </source>
</evidence>
<feature type="transmembrane region" description="Helical" evidence="2">
    <location>
        <begin position="20"/>
        <end position="37"/>
    </location>
</feature>
<reference evidence="4" key="1">
    <citation type="journal article" date="2005" name="Nature">
        <title>The map-based sequence of the rice genome.</title>
        <authorList>
            <consortium name="International rice genome sequencing project (IRGSP)"/>
            <person name="Matsumoto T."/>
            <person name="Wu J."/>
            <person name="Kanamori H."/>
            <person name="Katayose Y."/>
            <person name="Fujisawa M."/>
            <person name="Namiki N."/>
            <person name="Mizuno H."/>
            <person name="Yamamoto K."/>
            <person name="Antonio B.A."/>
            <person name="Baba T."/>
            <person name="Sakata K."/>
            <person name="Nagamura Y."/>
            <person name="Aoki H."/>
            <person name="Arikawa K."/>
            <person name="Arita K."/>
            <person name="Bito T."/>
            <person name="Chiden Y."/>
            <person name="Fujitsuka N."/>
            <person name="Fukunaka R."/>
            <person name="Hamada M."/>
            <person name="Harada C."/>
            <person name="Hayashi A."/>
            <person name="Hijishita S."/>
            <person name="Honda M."/>
            <person name="Hosokawa S."/>
            <person name="Ichikawa Y."/>
            <person name="Idonuma A."/>
            <person name="Iijima M."/>
            <person name="Ikeda M."/>
            <person name="Ikeno M."/>
            <person name="Ito K."/>
            <person name="Ito S."/>
            <person name="Ito T."/>
            <person name="Ito Y."/>
            <person name="Ito Y."/>
            <person name="Iwabuchi A."/>
            <person name="Kamiya K."/>
            <person name="Karasawa W."/>
            <person name="Kurita K."/>
            <person name="Katagiri S."/>
            <person name="Kikuta A."/>
            <person name="Kobayashi H."/>
            <person name="Kobayashi N."/>
            <person name="Machita K."/>
            <person name="Maehara T."/>
            <person name="Masukawa M."/>
            <person name="Mizubayashi T."/>
            <person name="Mukai Y."/>
            <person name="Nagasaki H."/>
            <person name="Nagata Y."/>
            <person name="Naito S."/>
            <person name="Nakashima M."/>
            <person name="Nakama Y."/>
            <person name="Nakamichi Y."/>
            <person name="Nakamura M."/>
            <person name="Meguro A."/>
            <person name="Negishi M."/>
            <person name="Ohta I."/>
            <person name="Ohta T."/>
            <person name="Okamoto M."/>
            <person name="Ono N."/>
            <person name="Saji S."/>
            <person name="Sakaguchi M."/>
            <person name="Sakai K."/>
            <person name="Shibata M."/>
            <person name="Shimokawa T."/>
            <person name="Song J."/>
            <person name="Takazaki Y."/>
            <person name="Terasawa K."/>
            <person name="Tsugane M."/>
            <person name="Tsuji K."/>
            <person name="Ueda S."/>
            <person name="Waki K."/>
            <person name="Yamagata H."/>
            <person name="Yamamoto M."/>
            <person name="Yamamoto S."/>
            <person name="Yamane H."/>
            <person name="Yoshiki S."/>
            <person name="Yoshihara R."/>
            <person name="Yukawa K."/>
            <person name="Zhong H."/>
            <person name="Yano M."/>
            <person name="Yuan Q."/>
            <person name="Ouyang S."/>
            <person name="Liu J."/>
            <person name="Jones K.M."/>
            <person name="Gansberger K."/>
            <person name="Moffat K."/>
            <person name="Hill J."/>
            <person name="Bera J."/>
            <person name="Fadrosh D."/>
            <person name="Jin S."/>
            <person name="Johri S."/>
            <person name="Kim M."/>
            <person name="Overton L."/>
            <person name="Reardon M."/>
            <person name="Tsitrin T."/>
            <person name="Vuong H."/>
            <person name="Weaver B."/>
            <person name="Ciecko A."/>
            <person name="Tallon L."/>
            <person name="Jackson J."/>
            <person name="Pai G."/>
            <person name="Aken S.V."/>
            <person name="Utterback T."/>
            <person name="Reidmuller S."/>
            <person name="Feldblyum T."/>
            <person name="Hsiao J."/>
            <person name="Zismann V."/>
            <person name="Iobst S."/>
            <person name="de Vazeille A.R."/>
            <person name="Buell C.R."/>
            <person name="Ying K."/>
            <person name="Li Y."/>
            <person name="Lu T."/>
            <person name="Huang Y."/>
            <person name="Zhao Q."/>
            <person name="Feng Q."/>
            <person name="Zhang L."/>
            <person name="Zhu J."/>
            <person name="Weng Q."/>
            <person name="Mu J."/>
            <person name="Lu Y."/>
            <person name="Fan D."/>
            <person name="Liu Y."/>
            <person name="Guan J."/>
            <person name="Zhang Y."/>
            <person name="Yu S."/>
            <person name="Liu X."/>
            <person name="Zhang Y."/>
            <person name="Hong G."/>
            <person name="Han B."/>
            <person name="Choisne N."/>
            <person name="Demange N."/>
            <person name="Orjeda G."/>
            <person name="Samain S."/>
            <person name="Cattolico L."/>
            <person name="Pelletier E."/>
            <person name="Couloux A."/>
            <person name="Segurens B."/>
            <person name="Wincker P."/>
            <person name="D'Hont A."/>
            <person name="Scarpelli C."/>
            <person name="Weissenbach J."/>
            <person name="Salanoubat M."/>
            <person name="Quetier F."/>
            <person name="Yu Y."/>
            <person name="Kim H.R."/>
            <person name="Rambo T."/>
            <person name="Currie J."/>
            <person name="Collura K."/>
            <person name="Luo M."/>
            <person name="Yang T."/>
            <person name="Ammiraju J.S.S."/>
            <person name="Engler F."/>
            <person name="Soderlund C."/>
            <person name="Wing R.A."/>
            <person name="Palmer L.E."/>
            <person name="de la Bastide M."/>
            <person name="Spiegel L."/>
            <person name="Nascimento L."/>
            <person name="Zutavern T."/>
            <person name="O'Shaughnessy A."/>
            <person name="Dike S."/>
            <person name="Dedhia N."/>
            <person name="Preston R."/>
            <person name="Balija V."/>
            <person name="McCombie W.R."/>
            <person name="Chow T."/>
            <person name="Chen H."/>
            <person name="Chung M."/>
            <person name="Chen C."/>
            <person name="Shaw J."/>
            <person name="Wu H."/>
            <person name="Hsiao K."/>
            <person name="Chao Y."/>
            <person name="Chu M."/>
            <person name="Cheng C."/>
            <person name="Hour A."/>
            <person name="Lee P."/>
            <person name="Lin S."/>
            <person name="Lin Y."/>
            <person name="Liou J."/>
            <person name="Liu S."/>
            <person name="Hsing Y."/>
            <person name="Raghuvanshi S."/>
            <person name="Mohanty A."/>
            <person name="Bharti A.K."/>
            <person name="Gaur A."/>
            <person name="Gupta V."/>
            <person name="Kumar D."/>
            <person name="Ravi V."/>
            <person name="Vij S."/>
            <person name="Kapur A."/>
            <person name="Khurana P."/>
            <person name="Khurana P."/>
            <person name="Khurana J.P."/>
            <person name="Tyagi A.K."/>
            <person name="Gaikwad K."/>
            <person name="Singh A."/>
            <person name="Dalal V."/>
            <person name="Srivastava S."/>
            <person name="Dixit A."/>
            <person name="Pal A.K."/>
            <person name="Ghazi I.A."/>
            <person name="Yadav M."/>
            <person name="Pandit A."/>
            <person name="Bhargava A."/>
            <person name="Sureshbabu K."/>
            <person name="Batra K."/>
            <person name="Sharma T.R."/>
            <person name="Mohapatra T."/>
            <person name="Singh N.K."/>
            <person name="Messing J."/>
            <person name="Nelson A.B."/>
            <person name="Fuks G."/>
            <person name="Kavchok S."/>
            <person name="Keizer G."/>
            <person name="Linton E."/>
            <person name="Llaca V."/>
            <person name="Song R."/>
            <person name="Tanyolac B."/>
            <person name="Young S."/>
            <person name="Ho-Il K."/>
            <person name="Hahn J.H."/>
            <person name="Sangsakoo G."/>
            <person name="Vanavichit A."/>
            <person name="de Mattos Luiz.A.T."/>
            <person name="Zimmer P.D."/>
            <person name="Malone G."/>
            <person name="Dellagostin O."/>
            <person name="de Oliveira A.C."/>
            <person name="Bevan M."/>
            <person name="Bancroft I."/>
            <person name="Minx P."/>
            <person name="Cordum H."/>
            <person name="Wilson R."/>
            <person name="Cheng Z."/>
            <person name="Jin W."/>
            <person name="Jiang J."/>
            <person name="Leong S.A."/>
            <person name="Iwama H."/>
            <person name="Gojobori T."/>
            <person name="Itoh T."/>
            <person name="Niimura Y."/>
            <person name="Fujii Y."/>
            <person name="Habara T."/>
            <person name="Sakai H."/>
            <person name="Sato Y."/>
            <person name="Wilson G."/>
            <person name="Kumar K."/>
            <person name="McCouch S."/>
            <person name="Juretic N."/>
            <person name="Hoen D."/>
            <person name="Wright S."/>
            <person name="Bruskiewich R."/>
            <person name="Bureau T."/>
            <person name="Miyao A."/>
            <person name="Hirochika H."/>
            <person name="Nishikawa T."/>
            <person name="Kadowaki K."/>
            <person name="Sugiura M."/>
            <person name="Burr B."/>
            <person name="Sasaki T."/>
        </authorList>
    </citation>
    <scope>NUCLEOTIDE SEQUENCE [LARGE SCALE GENOMIC DNA]</scope>
    <source>
        <strain evidence="4">cv. Nipponbare</strain>
    </source>
</reference>
<reference evidence="4" key="2">
    <citation type="journal article" date="2008" name="Nucleic Acids Res.">
        <title>The rice annotation project database (RAP-DB): 2008 update.</title>
        <authorList>
            <consortium name="The rice annotation project (RAP)"/>
        </authorList>
    </citation>
    <scope>GENOME REANNOTATION</scope>
    <source>
        <strain evidence="4">cv. Nipponbare</strain>
    </source>
</reference>
<dbReference type="EMBL" id="AP004732">
    <property type="protein sequence ID" value="BAD35734.1"/>
    <property type="molecule type" value="Genomic_DNA"/>
</dbReference>
<dbReference type="AlphaFoldDB" id="Q69TU3"/>
<evidence type="ECO:0000313" key="4">
    <source>
        <dbReference type="Proteomes" id="UP000000763"/>
    </source>
</evidence>
<proteinExistence type="predicted"/>
<keyword evidence="2" id="KW-1133">Transmembrane helix</keyword>
<gene>
    <name evidence="3" type="primary">OSJNBa0021M10.10</name>
</gene>
<evidence type="ECO:0000313" key="3">
    <source>
        <dbReference type="EMBL" id="BAD35734.1"/>
    </source>
</evidence>
<accession>Q69TU3</accession>
<feature type="compositionally biased region" description="Low complexity" evidence="1">
    <location>
        <begin position="81"/>
        <end position="92"/>
    </location>
</feature>
<evidence type="ECO:0000256" key="1">
    <source>
        <dbReference type="SAM" id="MobiDB-lite"/>
    </source>
</evidence>
<feature type="region of interest" description="Disordered" evidence="1">
    <location>
        <begin position="69"/>
        <end position="108"/>
    </location>
</feature>
<protein>
    <submittedName>
        <fullName evidence="3">Uncharacterized protein</fullName>
    </submittedName>
</protein>
<keyword evidence="2" id="KW-0472">Membrane</keyword>